<feature type="transmembrane region" description="Helical" evidence="9">
    <location>
        <begin position="100"/>
        <end position="121"/>
    </location>
</feature>
<accession>A0A7X3SQK3</accession>
<evidence type="ECO:0000256" key="4">
    <source>
        <dbReference type="ARBA" id="ARBA00022692"/>
    </source>
</evidence>
<evidence type="ECO:0000256" key="8">
    <source>
        <dbReference type="ARBA" id="ARBA00037998"/>
    </source>
</evidence>
<dbReference type="InterPro" id="IPR001851">
    <property type="entry name" value="ABC_transp_permease"/>
</dbReference>
<dbReference type="OrthoDB" id="9779023at2"/>
<comment type="similarity">
    <text evidence="8">Belongs to the binding-protein-dependent transport system permease family. LivHM subfamily.</text>
</comment>
<evidence type="ECO:0000313" key="10">
    <source>
        <dbReference type="EMBL" id="MXQ13607.1"/>
    </source>
</evidence>
<keyword evidence="6 9" id="KW-1133">Transmembrane helix</keyword>
<dbReference type="InterPro" id="IPR052157">
    <property type="entry name" value="BCAA_transport_permease"/>
</dbReference>
<dbReference type="Pfam" id="PF02653">
    <property type="entry name" value="BPD_transp_2"/>
    <property type="match status" value="1"/>
</dbReference>
<proteinExistence type="inferred from homology"/>
<dbReference type="GO" id="GO:0022857">
    <property type="term" value="F:transmembrane transporter activity"/>
    <property type="evidence" value="ECO:0007669"/>
    <property type="project" value="InterPro"/>
</dbReference>
<dbReference type="GO" id="GO:0006865">
    <property type="term" value="P:amino acid transport"/>
    <property type="evidence" value="ECO:0007669"/>
    <property type="project" value="UniProtKB-KW"/>
</dbReference>
<organism evidence="10 11">
    <name type="scientific">Microvirga makkahensis</name>
    <dbReference type="NCBI Taxonomy" id="1128670"/>
    <lineage>
        <taxon>Bacteria</taxon>
        <taxon>Pseudomonadati</taxon>
        <taxon>Pseudomonadota</taxon>
        <taxon>Alphaproteobacteria</taxon>
        <taxon>Hyphomicrobiales</taxon>
        <taxon>Methylobacteriaceae</taxon>
        <taxon>Microvirga</taxon>
    </lineage>
</organism>
<reference evidence="10 11" key="1">
    <citation type="submission" date="2019-12" db="EMBL/GenBank/DDBJ databases">
        <authorList>
            <person name="Yuan C.-G."/>
        </authorList>
    </citation>
    <scope>NUCLEOTIDE SEQUENCE [LARGE SCALE GENOMIC DNA]</scope>
    <source>
        <strain evidence="10 11">KCTC 23863</strain>
    </source>
</reference>
<feature type="transmembrane region" description="Helical" evidence="9">
    <location>
        <begin position="186"/>
        <end position="212"/>
    </location>
</feature>
<evidence type="ECO:0000256" key="7">
    <source>
        <dbReference type="ARBA" id="ARBA00023136"/>
    </source>
</evidence>
<feature type="transmembrane region" description="Helical" evidence="9">
    <location>
        <begin position="232"/>
        <end position="259"/>
    </location>
</feature>
<dbReference type="CDD" id="cd06582">
    <property type="entry name" value="TM_PBP1_LivH_like"/>
    <property type="match status" value="1"/>
</dbReference>
<comment type="subcellular location">
    <subcellularLocation>
        <location evidence="1">Cell membrane</location>
        <topology evidence="1">Multi-pass membrane protein</topology>
    </subcellularLocation>
</comment>
<gene>
    <name evidence="10" type="ORF">GR328_19520</name>
</gene>
<evidence type="ECO:0000256" key="3">
    <source>
        <dbReference type="ARBA" id="ARBA00022475"/>
    </source>
</evidence>
<evidence type="ECO:0000256" key="1">
    <source>
        <dbReference type="ARBA" id="ARBA00004651"/>
    </source>
</evidence>
<reference evidence="10 11" key="2">
    <citation type="submission" date="2020-01" db="EMBL/GenBank/DDBJ databases">
        <title>Microvirga sp. nov., an arsenate reduction bacterium isolated from Tibet hotspring sediments.</title>
        <authorList>
            <person name="Xian W.-D."/>
            <person name="Li W.-J."/>
        </authorList>
    </citation>
    <scope>NUCLEOTIDE SEQUENCE [LARGE SCALE GENOMIC DNA]</scope>
    <source>
        <strain evidence="10 11">KCTC 23863</strain>
    </source>
</reference>
<sequence length="294" mass="32201">MLSMPLPLFFEQIINGIVLGSMYALVASGLTLIWGTMRMLNFAHGEFYMLGGYFFFLLISSLGFSAALAIPIAISLVFVVGLAVQRIAVHPLLGRPQWEFSTLVATLGVSIFLQNAALHIWGERFKTVPYFINGTIDIVGMRLSYQRLLILAVAVIAMLAMWYLLRRTRFGMALRATAMDRDAAMLYGVNVYRVFTMTFGIAAALAGLAATMLSSINSISPWMGAPLMLKGFVVVVLGGLGSFPGAILGGIIIGIVETLGVITWSSQWREVISFTVLILILWFRPWGIFGVKES</sequence>
<feature type="transmembrane region" description="Helical" evidence="9">
    <location>
        <begin position="148"/>
        <end position="165"/>
    </location>
</feature>
<feature type="transmembrane region" description="Helical" evidence="9">
    <location>
        <begin position="70"/>
        <end position="88"/>
    </location>
</feature>
<evidence type="ECO:0000256" key="6">
    <source>
        <dbReference type="ARBA" id="ARBA00022989"/>
    </source>
</evidence>
<comment type="caution">
    <text evidence="10">The sequence shown here is derived from an EMBL/GenBank/DDBJ whole genome shotgun (WGS) entry which is preliminary data.</text>
</comment>
<evidence type="ECO:0000256" key="5">
    <source>
        <dbReference type="ARBA" id="ARBA00022970"/>
    </source>
</evidence>
<feature type="transmembrane region" description="Helical" evidence="9">
    <location>
        <begin position="12"/>
        <end position="35"/>
    </location>
</feature>
<evidence type="ECO:0000256" key="2">
    <source>
        <dbReference type="ARBA" id="ARBA00022448"/>
    </source>
</evidence>
<keyword evidence="3" id="KW-1003">Cell membrane</keyword>
<dbReference type="GO" id="GO:0005886">
    <property type="term" value="C:plasma membrane"/>
    <property type="evidence" value="ECO:0007669"/>
    <property type="project" value="UniProtKB-SubCell"/>
</dbReference>
<dbReference type="RefSeq" id="WP_160886756.1">
    <property type="nucleotide sequence ID" value="NZ_WURB01000018.1"/>
</dbReference>
<keyword evidence="4 9" id="KW-0812">Transmembrane</keyword>
<dbReference type="PANTHER" id="PTHR11795">
    <property type="entry name" value="BRANCHED-CHAIN AMINO ACID TRANSPORT SYSTEM PERMEASE PROTEIN LIVH"/>
    <property type="match status" value="1"/>
</dbReference>
<keyword evidence="7 9" id="KW-0472">Membrane</keyword>
<evidence type="ECO:0000256" key="9">
    <source>
        <dbReference type="SAM" id="Phobius"/>
    </source>
</evidence>
<keyword evidence="2" id="KW-0813">Transport</keyword>
<feature type="transmembrane region" description="Helical" evidence="9">
    <location>
        <begin position="271"/>
        <end position="289"/>
    </location>
</feature>
<protein>
    <submittedName>
        <fullName evidence="10">Branched-chain amino acid ABC transporter permease</fullName>
    </submittedName>
</protein>
<keyword evidence="11" id="KW-1185">Reference proteome</keyword>
<evidence type="ECO:0000313" key="11">
    <source>
        <dbReference type="Proteomes" id="UP000436483"/>
    </source>
</evidence>
<dbReference type="EMBL" id="WURB01000018">
    <property type="protein sequence ID" value="MXQ13607.1"/>
    <property type="molecule type" value="Genomic_DNA"/>
</dbReference>
<dbReference type="AlphaFoldDB" id="A0A7X3SQK3"/>
<keyword evidence="5" id="KW-0029">Amino-acid transport</keyword>
<name>A0A7X3SQK3_9HYPH</name>
<dbReference type="Proteomes" id="UP000436483">
    <property type="component" value="Unassembled WGS sequence"/>
</dbReference>
<dbReference type="PANTHER" id="PTHR11795:SF445">
    <property type="entry name" value="AMINO ACID ABC TRANSPORTER PERMEASE PROTEIN"/>
    <property type="match status" value="1"/>
</dbReference>